<dbReference type="Gene3D" id="3.40.50.2000">
    <property type="entry name" value="Glycogen Phosphorylase B"/>
    <property type="match status" value="1"/>
</dbReference>
<keyword evidence="5" id="KW-1185">Reference proteome</keyword>
<dbReference type="InterPro" id="IPR002213">
    <property type="entry name" value="UDP_glucos_trans"/>
</dbReference>
<dbReference type="CDD" id="cd03784">
    <property type="entry name" value="GT1_Gtf-like"/>
    <property type="match status" value="1"/>
</dbReference>
<comment type="caution">
    <text evidence="4">The sequence shown here is derived from an EMBL/GenBank/DDBJ whole genome shotgun (WGS) entry which is preliminary data.</text>
</comment>
<keyword evidence="3" id="KW-0472">Membrane</keyword>
<dbReference type="InterPro" id="IPR050271">
    <property type="entry name" value="UDP-glycosyltransferase"/>
</dbReference>
<dbReference type="SUPFAM" id="SSF53756">
    <property type="entry name" value="UDP-Glycosyltransferase/glycogen phosphorylase"/>
    <property type="match status" value="1"/>
</dbReference>
<reference evidence="4" key="1">
    <citation type="submission" date="2021-06" db="EMBL/GenBank/DDBJ databases">
        <authorList>
            <person name="Kallberg Y."/>
            <person name="Tangrot J."/>
            <person name="Rosling A."/>
        </authorList>
    </citation>
    <scope>NUCLEOTIDE SEQUENCE</scope>
    <source>
        <strain evidence="4">FL966</strain>
    </source>
</reference>
<evidence type="ECO:0000313" key="5">
    <source>
        <dbReference type="Proteomes" id="UP000789759"/>
    </source>
</evidence>
<evidence type="ECO:0000256" key="3">
    <source>
        <dbReference type="SAM" id="Phobius"/>
    </source>
</evidence>
<feature type="transmembrane region" description="Helical" evidence="3">
    <location>
        <begin position="394"/>
        <end position="414"/>
    </location>
</feature>
<organism evidence="4 5">
    <name type="scientific">Cetraspora pellucida</name>
    <dbReference type="NCBI Taxonomy" id="1433469"/>
    <lineage>
        <taxon>Eukaryota</taxon>
        <taxon>Fungi</taxon>
        <taxon>Fungi incertae sedis</taxon>
        <taxon>Mucoromycota</taxon>
        <taxon>Glomeromycotina</taxon>
        <taxon>Glomeromycetes</taxon>
        <taxon>Diversisporales</taxon>
        <taxon>Gigasporaceae</taxon>
        <taxon>Cetraspora</taxon>
    </lineage>
</organism>
<keyword evidence="3" id="KW-1133">Transmembrane helix</keyword>
<evidence type="ECO:0000256" key="1">
    <source>
        <dbReference type="ARBA" id="ARBA00022676"/>
    </source>
</evidence>
<proteinExistence type="predicted"/>
<name>A0A9N9I472_9GLOM</name>
<keyword evidence="2" id="KW-0808">Transferase</keyword>
<dbReference type="AlphaFoldDB" id="A0A9N9I472"/>
<dbReference type="EMBL" id="CAJVQA010012846">
    <property type="protein sequence ID" value="CAG8719934.1"/>
    <property type="molecule type" value="Genomic_DNA"/>
</dbReference>
<dbReference type="PANTHER" id="PTHR48043:SF145">
    <property type="entry name" value="FI06409P-RELATED"/>
    <property type="match status" value="1"/>
</dbReference>
<dbReference type="OrthoDB" id="5835829at2759"/>
<sequence length="415" mass="47314">MAFLEEDTSKVYSIVKKVSVQHYVSTYNIYKKIAEEINVDLFFCDYLMNYPCFDLAWKLGKPAVGSSTDHSYLPNPPYIADPIYGCHVNMENESFYNRFKCAIIVPLKKAWSARDTTKGINTQRALVGVDPHWDFFGRISTDTPLHQEIGPVLPDVFPGLTPDLDSFLSAHPRTLYFALGTNVFIPPQSVVTFLKSFLELINQDVIDGVIWSTVKTDVEDSFQLANYSSHDYPHIFISNFSPQFAILSHENTKIFLSHGGAASAHESMYTATPMLIIPIMGDQPRNAEKLELAGIALRISKTNLLVDDIVEKVKRLLNDESFKKNSERLQFLSRINSKRKFRAADLIEITMNTVKYVGVEDDHGRLRINNDNLLRDWITPDSRMGFIRGNYLDVYAFAIFLVFLLFGGFVYTLWK</sequence>
<keyword evidence="3" id="KW-0812">Transmembrane</keyword>
<gene>
    <name evidence="4" type="ORF">CPELLU_LOCUS12839</name>
</gene>
<evidence type="ECO:0000313" key="4">
    <source>
        <dbReference type="EMBL" id="CAG8719934.1"/>
    </source>
</evidence>
<dbReference type="Proteomes" id="UP000789759">
    <property type="component" value="Unassembled WGS sequence"/>
</dbReference>
<dbReference type="Pfam" id="PF00201">
    <property type="entry name" value="UDPGT"/>
    <property type="match status" value="1"/>
</dbReference>
<accession>A0A9N9I472</accession>
<dbReference type="PANTHER" id="PTHR48043">
    <property type="entry name" value="EG:EG0003.4 PROTEIN-RELATED"/>
    <property type="match status" value="1"/>
</dbReference>
<dbReference type="GO" id="GO:0008194">
    <property type="term" value="F:UDP-glycosyltransferase activity"/>
    <property type="evidence" value="ECO:0007669"/>
    <property type="project" value="InterPro"/>
</dbReference>
<keyword evidence="1" id="KW-0328">Glycosyltransferase</keyword>
<protein>
    <submittedName>
        <fullName evidence="4">7110_t:CDS:1</fullName>
    </submittedName>
</protein>
<evidence type="ECO:0000256" key="2">
    <source>
        <dbReference type="ARBA" id="ARBA00022679"/>
    </source>
</evidence>